<reference evidence="1 2" key="1">
    <citation type="submission" date="2019-09" db="EMBL/GenBank/DDBJ databases">
        <title>Distinct polysaccharide growth profiles of human intestinal Prevotella copri isolates.</title>
        <authorList>
            <person name="Fehlner-Peach H."/>
            <person name="Magnabosco C."/>
            <person name="Raghavan V."/>
            <person name="Scher J.U."/>
            <person name="Tett A."/>
            <person name="Cox L.M."/>
            <person name="Gottsegen C."/>
            <person name="Watters A."/>
            <person name="Wiltshire- Gordon J.D."/>
            <person name="Segata N."/>
            <person name="Bonneau R."/>
            <person name="Littman D.R."/>
        </authorList>
    </citation>
    <scope>NUCLEOTIDE SEQUENCE [LARGE SCALE GENOMIC DNA]</scope>
    <source>
        <strain evidence="2">iA622</strain>
    </source>
</reference>
<dbReference type="AlphaFoldDB" id="A0A6G1U3C4"/>
<sequence length="459" mass="50365">MADVQYQKVTEFGTTTALNGSDYVFVIAGGTPKRITLDNLRAMMEENQQQFLDENAFWIEENTASSRGSAYCETGGNSLMRQIWLSKITAILMTPDGHFTRLNPNDHHYTADGDQVVKDGAVVAAYKNADWFGMLDGGYWNYLQEVTIGGVKHIRHHISLTPLPGGWFTKNVPVGMFKCTIQNGQMRSIPFVVPSGGSNINQFFNYAQARSKNHGLAGEPFRNLLLQYIMAKYGYRDIQNLTASDGTKIFGCGLDGTEKSATSTLADGFARQKNIKTGACLALGYSDGKVAVKDADNFTCHSVNVGVWGDPYGQYWEMDGHLCSVGSDVYQWDDNFMPTGKPTTDTFKAIKYNKLTRATTDGLQNVDINLITTKGAQHMSYVPLKAHTGVSYGDNYWYNAEGQLWIGGGDSSYGAYCGLASASSTNAWSNAHASISARLDYHGDLKEVTSAELKRLLAS</sequence>
<evidence type="ECO:0000313" key="1">
    <source>
        <dbReference type="EMBL" id="MQN81281.1"/>
    </source>
</evidence>
<name>A0A6G1U3C4_9BACT</name>
<organism evidence="1 2">
    <name type="scientific">Segatella copri</name>
    <dbReference type="NCBI Taxonomy" id="165179"/>
    <lineage>
        <taxon>Bacteria</taxon>
        <taxon>Pseudomonadati</taxon>
        <taxon>Bacteroidota</taxon>
        <taxon>Bacteroidia</taxon>
        <taxon>Bacteroidales</taxon>
        <taxon>Prevotellaceae</taxon>
        <taxon>Segatella</taxon>
    </lineage>
</organism>
<proteinExistence type="predicted"/>
<evidence type="ECO:0000313" key="2">
    <source>
        <dbReference type="Proteomes" id="UP000480425"/>
    </source>
</evidence>
<dbReference type="Proteomes" id="UP000480425">
    <property type="component" value="Unassembled WGS sequence"/>
</dbReference>
<dbReference type="RefSeq" id="WP_153124368.1">
    <property type="nucleotide sequence ID" value="NZ_VZCB01000079.1"/>
</dbReference>
<dbReference type="OrthoDB" id="1079130at2"/>
<dbReference type="EMBL" id="VZCB01000079">
    <property type="protein sequence ID" value="MQN81281.1"/>
    <property type="molecule type" value="Genomic_DNA"/>
</dbReference>
<gene>
    <name evidence="1" type="ORF">F7D73_10040</name>
</gene>
<protein>
    <submittedName>
        <fullName evidence="1">Uncharacterized protein</fullName>
    </submittedName>
</protein>
<comment type="caution">
    <text evidence="1">The sequence shown here is derived from an EMBL/GenBank/DDBJ whole genome shotgun (WGS) entry which is preliminary data.</text>
</comment>
<accession>A0A6G1U3C4</accession>